<keyword evidence="4 18" id="KW-0808">Transferase</keyword>
<evidence type="ECO:0000256" key="11">
    <source>
        <dbReference type="ARBA" id="ARBA00036698"/>
    </source>
</evidence>
<dbReference type="SUPFAM" id="SSF56104">
    <property type="entry name" value="SAICAR synthase-like"/>
    <property type="match status" value="1"/>
</dbReference>
<evidence type="ECO:0000313" key="20">
    <source>
        <dbReference type="Ensembl" id="ENSMLUP00000020906.1"/>
    </source>
</evidence>
<dbReference type="eggNOG" id="KOG0229">
    <property type="taxonomic scope" value="Eukaryota"/>
</dbReference>
<dbReference type="InterPro" id="IPR002498">
    <property type="entry name" value="PInositol-4-P-4/5-kinase_core"/>
</dbReference>
<dbReference type="EC" id="2.7.1.149" evidence="14"/>
<keyword evidence="8 18" id="KW-0067">ATP-binding</keyword>
<evidence type="ECO:0000256" key="4">
    <source>
        <dbReference type="ARBA" id="ARBA00022679"/>
    </source>
</evidence>
<dbReference type="GO" id="GO:0016308">
    <property type="term" value="F:1-phosphatidylinositol-4-phosphate 5-kinase activity"/>
    <property type="evidence" value="ECO:0007669"/>
    <property type="project" value="TreeGrafter"/>
</dbReference>
<dbReference type="PROSITE" id="PS51455">
    <property type="entry name" value="PIPK"/>
    <property type="match status" value="1"/>
</dbReference>
<dbReference type="GO" id="GO:0005886">
    <property type="term" value="C:plasma membrane"/>
    <property type="evidence" value="ECO:0007669"/>
    <property type="project" value="TreeGrafter"/>
</dbReference>
<comment type="subcellular location">
    <subcellularLocation>
        <location evidence="2">Cytoplasm</location>
    </subcellularLocation>
    <subcellularLocation>
        <location evidence="1">Endoplasmic reticulum</location>
    </subcellularLocation>
</comment>
<keyword evidence="9" id="KW-0443">Lipid metabolism</keyword>
<evidence type="ECO:0000256" key="9">
    <source>
        <dbReference type="ARBA" id="ARBA00023098"/>
    </source>
</evidence>
<comment type="subunit">
    <text evidence="13">Interacts with PIP5K1A; the interaction inhibits PIP5K1A kinase activity.</text>
</comment>
<evidence type="ECO:0000256" key="14">
    <source>
        <dbReference type="ARBA" id="ARBA00039039"/>
    </source>
</evidence>
<dbReference type="Ensembl" id="ENSMLUT00000028900.1">
    <property type="protein sequence ID" value="ENSMLUP00000020906.1"/>
    <property type="gene ID" value="ENSMLUG00000022897.1"/>
</dbReference>
<reference evidence="20" key="3">
    <citation type="submission" date="2025-09" db="UniProtKB">
        <authorList>
            <consortium name="Ensembl"/>
        </authorList>
    </citation>
    <scope>IDENTIFICATION</scope>
</reference>
<dbReference type="InterPro" id="IPR023610">
    <property type="entry name" value="PInositol-4/5-P-5/4-kinase"/>
</dbReference>
<evidence type="ECO:0000256" key="18">
    <source>
        <dbReference type="PROSITE-ProRule" id="PRU00781"/>
    </source>
</evidence>
<keyword evidence="21" id="KW-1185">Reference proteome</keyword>
<evidence type="ECO:0000256" key="3">
    <source>
        <dbReference type="ARBA" id="ARBA00022490"/>
    </source>
</evidence>
<comment type="function">
    <text evidence="17">Phosphatidylinositol 5-phosphate 4-kinase with low enzymatic activity. May be a GTP sensor, has higher GTP-dependent kinase activity than ATP-dependent kinase activity. PIP4Ks negatively regulate insulin signaling through a catalytic-independent mechanism. They interact with PIP5Ks and suppress PIP5K-mediated PtdIns(4,5)P2 synthesis and insulin-dependent conversion to PtdIns(3,4,5)P3.</text>
</comment>
<protein>
    <recommendedName>
        <fullName evidence="15">Phosphatidylinositol 5-phosphate 4-kinase type-2 gamma</fullName>
        <ecNumber evidence="14">2.7.1.149</ecNumber>
    </recommendedName>
    <alternativeName>
        <fullName evidence="16">Phosphatidylinositol 5-phosphate 4-kinase type II gamma</fullName>
    </alternativeName>
</protein>
<accession>G1QB23</accession>
<proteinExistence type="predicted"/>
<dbReference type="STRING" id="59463.ENSMLUP00000020906"/>
<dbReference type="GO" id="GO:0046854">
    <property type="term" value="P:phosphatidylinositol phosphate biosynthetic process"/>
    <property type="evidence" value="ECO:0007669"/>
    <property type="project" value="TreeGrafter"/>
</dbReference>
<dbReference type="AlphaFoldDB" id="G1QB23"/>
<evidence type="ECO:0000256" key="8">
    <source>
        <dbReference type="ARBA" id="ARBA00022840"/>
    </source>
</evidence>
<dbReference type="Pfam" id="PF01504">
    <property type="entry name" value="PIP5K"/>
    <property type="match status" value="1"/>
</dbReference>
<keyword evidence="3" id="KW-0963">Cytoplasm</keyword>
<dbReference type="GO" id="GO:0005783">
    <property type="term" value="C:endoplasmic reticulum"/>
    <property type="evidence" value="ECO:0007669"/>
    <property type="project" value="UniProtKB-SubCell"/>
</dbReference>
<dbReference type="OMA" id="YLFHREN"/>
<dbReference type="InParanoid" id="G1QB23"/>
<evidence type="ECO:0000259" key="19">
    <source>
        <dbReference type="PROSITE" id="PS51455"/>
    </source>
</evidence>
<dbReference type="Proteomes" id="UP000001074">
    <property type="component" value="Unassembled WGS sequence"/>
</dbReference>
<dbReference type="InterPro" id="IPR027484">
    <property type="entry name" value="PInositol-4-P-5-kinase_N"/>
</dbReference>
<evidence type="ECO:0000256" key="10">
    <source>
        <dbReference type="ARBA" id="ARBA00036478"/>
    </source>
</evidence>
<dbReference type="SMART" id="SM00330">
    <property type="entry name" value="PIPKc"/>
    <property type="match status" value="1"/>
</dbReference>
<name>G1QB23_MYOLU</name>
<dbReference type="EMBL" id="AAPE02040809">
    <property type="status" value="NOT_ANNOTATED_CDS"/>
    <property type="molecule type" value="Genomic_DNA"/>
</dbReference>
<dbReference type="HOGENOM" id="CLU_071311_0_0_1"/>
<sequence>MASSSALFAIVPATTATPSPGFCFTSKTKKHFMQQKVKMFVFLWSVTYSINEFSKMPSPVMLLPDDFKARKIKVNNYLFHRENLPNCKFKEYCPKVFRKLHDQFGIDDQDYMIFLTRSPPSENEGSDGHFLIGFEKILVNKEVSSRDFADMHSSLSNYYQYIVKCHGNMLLPSSWGCTVSMNNEDNYMLVMCNMFSHRLPMHRKCDLKGSLVLLEMPRRKQL</sequence>
<evidence type="ECO:0000256" key="7">
    <source>
        <dbReference type="ARBA" id="ARBA00022824"/>
    </source>
</evidence>
<dbReference type="GeneTree" id="ENSGT00940000156890"/>
<comment type="catalytic activity">
    <reaction evidence="11">
        <text>a 1,2-diacyl-sn-glycero-3-phospho-(1D-myo-inositol-5-phosphate) + ATP = a 1,2-diacyl-sn-glycero-3-phospho-(1D-myo-inositol-4,5-bisphosphate) + ADP + H(+)</text>
        <dbReference type="Rhea" id="RHEA:12280"/>
        <dbReference type="ChEBI" id="CHEBI:15378"/>
        <dbReference type="ChEBI" id="CHEBI:30616"/>
        <dbReference type="ChEBI" id="CHEBI:57795"/>
        <dbReference type="ChEBI" id="CHEBI:58456"/>
        <dbReference type="ChEBI" id="CHEBI:456216"/>
        <dbReference type="EC" id="2.7.1.149"/>
    </reaction>
    <physiologicalReaction direction="left-to-right" evidence="11">
        <dbReference type="Rhea" id="RHEA:12281"/>
    </physiologicalReaction>
</comment>
<dbReference type="PANTHER" id="PTHR23086:SF35">
    <property type="entry name" value="PHOSPHATIDYLINOSITOL 5-PHOSPHATE 4-KINASE TYPE-2 GAMMA"/>
    <property type="match status" value="1"/>
</dbReference>
<reference evidence="20 21" key="1">
    <citation type="journal article" date="2011" name="Nature">
        <title>A high-resolution map of human evolutionary constraint using 29 mammals.</title>
        <authorList>
            <person name="Lindblad-Toh K."/>
            <person name="Garber M."/>
            <person name="Zuk O."/>
            <person name="Lin M.F."/>
            <person name="Parker B.J."/>
            <person name="Washietl S."/>
            <person name="Kheradpour P."/>
            <person name="Ernst J."/>
            <person name="Jordan G."/>
            <person name="Mauceli E."/>
            <person name="Ward L.D."/>
            <person name="Lowe C.B."/>
            <person name="Holloway A.K."/>
            <person name="Clamp M."/>
            <person name="Gnerre S."/>
            <person name="Alfoldi J."/>
            <person name="Beal K."/>
            <person name="Chang J."/>
            <person name="Clawson H."/>
            <person name="Cuff J."/>
            <person name="Di Palma F."/>
            <person name="Fitzgerald S."/>
            <person name="Flicek P."/>
            <person name="Guttman M."/>
            <person name="Hubisz M.J."/>
            <person name="Jaffe D.B."/>
            <person name="Jungreis I."/>
            <person name="Kent W.J."/>
            <person name="Kostka D."/>
            <person name="Lara M."/>
            <person name="Martins A.L."/>
            <person name="Massingham T."/>
            <person name="Moltke I."/>
            <person name="Raney B.J."/>
            <person name="Rasmussen M.D."/>
            <person name="Robinson J."/>
            <person name="Stark A."/>
            <person name="Vilella A.J."/>
            <person name="Wen J."/>
            <person name="Xie X."/>
            <person name="Zody M.C."/>
            <person name="Baldwin J."/>
            <person name="Bloom T."/>
            <person name="Chin C.W."/>
            <person name="Heiman D."/>
            <person name="Nicol R."/>
            <person name="Nusbaum C."/>
            <person name="Young S."/>
            <person name="Wilkinson J."/>
            <person name="Worley K.C."/>
            <person name="Kovar C.L."/>
            <person name="Muzny D.M."/>
            <person name="Gibbs R.A."/>
            <person name="Cree A."/>
            <person name="Dihn H.H."/>
            <person name="Fowler G."/>
            <person name="Jhangiani S."/>
            <person name="Joshi V."/>
            <person name="Lee S."/>
            <person name="Lewis L.R."/>
            <person name="Nazareth L.V."/>
            <person name="Okwuonu G."/>
            <person name="Santibanez J."/>
            <person name="Warren W.C."/>
            <person name="Mardis E.R."/>
            <person name="Weinstock G.M."/>
            <person name="Wilson R.K."/>
            <person name="Delehaunty K."/>
            <person name="Dooling D."/>
            <person name="Fronik C."/>
            <person name="Fulton L."/>
            <person name="Fulton B."/>
            <person name="Graves T."/>
            <person name="Minx P."/>
            <person name="Sodergren E."/>
            <person name="Birney E."/>
            <person name="Margulies E.H."/>
            <person name="Herrero J."/>
            <person name="Green E.D."/>
            <person name="Haussler D."/>
            <person name="Siepel A."/>
            <person name="Goldman N."/>
            <person name="Pollard K.S."/>
            <person name="Pedersen J.S."/>
            <person name="Lander E.S."/>
            <person name="Kellis M."/>
        </authorList>
    </citation>
    <scope>NUCLEOTIDE SEQUENCE [LARGE SCALE GENOMIC DNA]</scope>
</reference>
<evidence type="ECO:0000256" key="5">
    <source>
        <dbReference type="ARBA" id="ARBA00022741"/>
    </source>
</evidence>
<evidence type="ECO:0000256" key="2">
    <source>
        <dbReference type="ARBA" id="ARBA00004496"/>
    </source>
</evidence>
<evidence type="ECO:0000256" key="1">
    <source>
        <dbReference type="ARBA" id="ARBA00004240"/>
    </source>
</evidence>
<evidence type="ECO:0000256" key="17">
    <source>
        <dbReference type="ARBA" id="ARBA00046223"/>
    </source>
</evidence>
<evidence type="ECO:0000256" key="16">
    <source>
        <dbReference type="ARBA" id="ARBA00041993"/>
    </source>
</evidence>
<evidence type="ECO:0000256" key="12">
    <source>
        <dbReference type="ARBA" id="ARBA00036950"/>
    </source>
</evidence>
<evidence type="ECO:0000313" key="21">
    <source>
        <dbReference type="Proteomes" id="UP000001074"/>
    </source>
</evidence>
<reference evidence="20" key="2">
    <citation type="submission" date="2025-08" db="UniProtKB">
        <authorList>
            <consortium name="Ensembl"/>
        </authorList>
    </citation>
    <scope>IDENTIFICATION</scope>
</reference>
<evidence type="ECO:0000256" key="15">
    <source>
        <dbReference type="ARBA" id="ARBA00039392"/>
    </source>
</evidence>
<dbReference type="GO" id="GO:0016309">
    <property type="term" value="F:1-phosphatidylinositol-5-phosphate 4-kinase activity"/>
    <property type="evidence" value="ECO:0007669"/>
    <property type="project" value="UniProtKB-EC"/>
</dbReference>
<keyword evidence="7" id="KW-0256">Endoplasmic reticulum</keyword>
<dbReference type="Gene3D" id="3.30.800.10">
    <property type="entry name" value="Phosphatidylinositol Phosphate Kinase II Beta"/>
    <property type="match status" value="1"/>
</dbReference>
<comment type="catalytic activity">
    <reaction evidence="10">
        <text>1,2-dihexadecanoyl-sn-glycero-3-phospho-(1D-myo-inositol-5-phosphate) + ATP = 1,2-dihexadecanoyl-sn-glycero-3-phospho-(1D-myo-inositol-4,5-bisphosphate) + ADP + H(+)</text>
        <dbReference type="Rhea" id="RHEA:55992"/>
        <dbReference type="ChEBI" id="CHEBI:15378"/>
        <dbReference type="ChEBI" id="CHEBI:30616"/>
        <dbReference type="ChEBI" id="CHEBI:83423"/>
        <dbReference type="ChEBI" id="CHEBI:84968"/>
        <dbReference type="ChEBI" id="CHEBI:456216"/>
    </reaction>
    <physiologicalReaction direction="left-to-right" evidence="10">
        <dbReference type="Rhea" id="RHEA:55993"/>
    </physiologicalReaction>
</comment>
<organism evidence="20 21">
    <name type="scientific">Myotis lucifugus</name>
    <name type="common">Little brown bat</name>
    <dbReference type="NCBI Taxonomy" id="59463"/>
    <lineage>
        <taxon>Eukaryota</taxon>
        <taxon>Metazoa</taxon>
        <taxon>Chordata</taxon>
        <taxon>Craniata</taxon>
        <taxon>Vertebrata</taxon>
        <taxon>Euteleostomi</taxon>
        <taxon>Mammalia</taxon>
        <taxon>Eutheria</taxon>
        <taxon>Laurasiatheria</taxon>
        <taxon>Chiroptera</taxon>
        <taxon>Yangochiroptera</taxon>
        <taxon>Vespertilionidae</taxon>
        <taxon>Myotis</taxon>
    </lineage>
</organism>
<dbReference type="GO" id="GO:0005524">
    <property type="term" value="F:ATP binding"/>
    <property type="evidence" value="ECO:0007669"/>
    <property type="project" value="UniProtKB-UniRule"/>
</dbReference>
<evidence type="ECO:0000256" key="6">
    <source>
        <dbReference type="ARBA" id="ARBA00022777"/>
    </source>
</evidence>
<keyword evidence="5 18" id="KW-0547">Nucleotide-binding</keyword>
<keyword evidence="6 18" id="KW-0418">Kinase</keyword>
<evidence type="ECO:0000256" key="13">
    <source>
        <dbReference type="ARBA" id="ARBA00038742"/>
    </source>
</evidence>
<dbReference type="PANTHER" id="PTHR23086">
    <property type="entry name" value="PHOSPHATIDYLINOSITOL-4-PHOSPHATE 5-KINASE"/>
    <property type="match status" value="1"/>
</dbReference>
<feature type="domain" description="PIPK" evidence="19">
    <location>
        <begin position="25"/>
        <end position="222"/>
    </location>
</feature>
<comment type="catalytic activity">
    <reaction evidence="12">
        <text>1,2-dihexadecanoyl-sn-glycero-3-phospho-(1D-myo-inositol-5-phosphate) + GTP = 1,2-dihexadecanoyl-sn-glycero-3-phospho-(1D-myo-inositol-4,5-bisphosphate) + GDP + H(+)</text>
        <dbReference type="Rhea" id="RHEA:55964"/>
        <dbReference type="ChEBI" id="CHEBI:15378"/>
        <dbReference type="ChEBI" id="CHEBI:37565"/>
        <dbReference type="ChEBI" id="CHEBI:58189"/>
        <dbReference type="ChEBI" id="CHEBI:83423"/>
        <dbReference type="ChEBI" id="CHEBI:84968"/>
    </reaction>
    <physiologicalReaction direction="left-to-right" evidence="12">
        <dbReference type="Rhea" id="RHEA:55965"/>
    </physiologicalReaction>
</comment>